<proteinExistence type="predicted"/>
<evidence type="ECO:0000313" key="2">
    <source>
        <dbReference type="EMBL" id="NMD48514.1"/>
    </source>
</evidence>
<accession>A0A7X9LCT1</accession>
<dbReference type="AlphaFoldDB" id="A0A7X9LCT1"/>
<sequence>MKNKGKIEKCLLFCSLWGFALFISAIYYFLMSITQDLSTSSELVLWVEKHGTALAVISEAAIFSAVFLLISSHLLLAYVKCRLVKSIGSSLIIILAMALVLTSLFSGRLVYPVYHMVLDDTIAKLVISSMVAAVHMASLALSVFIVTISFSLSKKSKLILVTGILVALSQLVMAYPWLLPFETIFIIIPALLIWFMLFLRFISRFLGIK</sequence>
<feature type="transmembrane region" description="Helical" evidence="1">
    <location>
        <begin position="158"/>
        <end position="178"/>
    </location>
</feature>
<dbReference type="Proteomes" id="UP000532121">
    <property type="component" value="Unassembled WGS sequence"/>
</dbReference>
<dbReference type="EMBL" id="JABASA010000003">
    <property type="protein sequence ID" value="NMD48514.1"/>
    <property type="molecule type" value="Genomic_DNA"/>
</dbReference>
<feature type="transmembrane region" description="Helical" evidence="1">
    <location>
        <begin position="122"/>
        <end position="146"/>
    </location>
</feature>
<comment type="caution">
    <text evidence="2">The sequence shown here is derived from an EMBL/GenBank/DDBJ whole genome shotgun (WGS) entry which is preliminary data.</text>
</comment>
<evidence type="ECO:0000313" key="3">
    <source>
        <dbReference type="Proteomes" id="UP000532121"/>
    </source>
</evidence>
<gene>
    <name evidence="2" type="ORF">HHO37_02230</name>
</gene>
<evidence type="ECO:0008006" key="4">
    <source>
        <dbReference type="Google" id="ProtNLM"/>
    </source>
</evidence>
<keyword evidence="1" id="KW-1133">Transmembrane helix</keyword>
<name>A0A7X9LCT1_STRRT</name>
<feature type="transmembrane region" description="Helical" evidence="1">
    <location>
        <begin position="91"/>
        <end position="110"/>
    </location>
</feature>
<reference evidence="2 3" key="1">
    <citation type="submission" date="2020-04" db="EMBL/GenBank/DDBJ databases">
        <title>MicrobeNet Type strains.</title>
        <authorList>
            <person name="Nicholson A.C."/>
        </authorList>
    </citation>
    <scope>NUCLEOTIDE SEQUENCE [LARGE SCALE GENOMIC DNA]</scope>
    <source>
        <strain evidence="2 3">DSM 22768</strain>
    </source>
</reference>
<organism evidence="2 3">
    <name type="scientific">Streptococcus ratti</name>
    <dbReference type="NCBI Taxonomy" id="1341"/>
    <lineage>
        <taxon>Bacteria</taxon>
        <taxon>Bacillati</taxon>
        <taxon>Bacillota</taxon>
        <taxon>Bacilli</taxon>
        <taxon>Lactobacillales</taxon>
        <taxon>Streptococcaceae</taxon>
        <taxon>Streptococcus</taxon>
    </lineage>
</organism>
<feature type="transmembrane region" description="Helical" evidence="1">
    <location>
        <begin position="53"/>
        <end position="79"/>
    </location>
</feature>
<keyword evidence="1" id="KW-0472">Membrane</keyword>
<feature type="transmembrane region" description="Helical" evidence="1">
    <location>
        <begin position="12"/>
        <end position="33"/>
    </location>
</feature>
<protein>
    <recommendedName>
        <fullName evidence="4">DUF4386 family protein</fullName>
    </recommendedName>
</protein>
<evidence type="ECO:0000256" key="1">
    <source>
        <dbReference type="SAM" id="Phobius"/>
    </source>
</evidence>
<feature type="transmembrane region" description="Helical" evidence="1">
    <location>
        <begin position="184"/>
        <end position="202"/>
    </location>
</feature>
<keyword evidence="1" id="KW-0812">Transmembrane</keyword>